<dbReference type="AlphaFoldDB" id="A0A0M4T5H1"/>
<dbReference type="EMBL" id="CP012036">
    <property type="protein sequence ID" value="ALF54229.1"/>
    <property type="molecule type" value="Genomic_DNA"/>
</dbReference>
<evidence type="ECO:0000313" key="1">
    <source>
        <dbReference type="EMBL" id="ALF54229.1"/>
    </source>
</evidence>
<keyword evidence="2" id="KW-1185">Reference proteome</keyword>
<gene>
    <name evidence="1" type="ORF">ACX27_17505</name>
</gene>
<accession>A0A0M4T5H1</accession>
<dbReference type="KEGG" id="npz:ACX27_17505"/>
<organism evidence="1 2">
    <name type="scientific">Nostoc piscinale CENA21</name>
    <dbReference type="NCBI Taxonomy" id="224013"/>
    <lineage>
        <taxon>Bacteria</taxon>
        <taxon>Bacillati</taxon>
        <taxon>Cyanobacteriota</taxon>
        <taxon>Cyanophyceae</taxon>
        <taxon>Nostocales</taxon>
        <taxon>Nostocaceae</taxon>
        <taxon>Nostoc</taxon>
    </lineage>
</organism>
<dbReference type="Proteomes" id="UP000062645">
    <property type="component" value="Chromosome"/>
</dbReference>
<evidence type="ECO:0000313" key="2">
    <source>
        <dbReference type="Proteomes" id="UP000062645"/>
    </source>
</evidence>
<reference evidence="1 2" key="2">
    <citation type="journal article" date="2016" name="Genome Announc.">
        <title>Draft Genome Sequence of the N2-Fixing Cyanobacterium Nostoc piscinale CENA21, Isolated from the Brazilian Amazon Floodplain.</title>
        <authorList>
            <person name="Leao T."/>
            <person name="Guimaraes P.I."/>
            <person name="de Melo A.G."/>
            <person name="Ramos R.T."/>
            <person name="Leao P.N."/>
            <person name="Silva A."/>
            <person name="Fiore M.F."/>
            <person name="Schneider M.P."/>
        </authorList>
    </citation>
    <scope>NUCLEOTIDE SEQUENCE [LARGE SCALE GENOMIC DNA]</scope>
    <source>
        <strain evidence="1 2">CENA21</strain>
    </source>
</reference>
<dbReference type="RefSeq" id="WP_062294746.1">
    <property type="nucleotide sequence ID" value="NZ_CP012036.1"/>
</dbReference>
<dbReference type="PATRIC" id="fig|224013.5.peg.4190"/>
<name>A0A0M4T5H1_9NOSO</name>
<reference evidence="2" key="1">
    <citation type="submission" date="2015-07" db="EMBL/GenBank/DDBJ databases">
        <title>Genome Of Nitrogen-Fixing Cyanobacterium Nostoc piscinale CENA21 From Solimoes/Amazon River Floodplain Sediments And Comparative Genomics To Uncover Biosynthetic Natural Products Potential.</title>
        <authorList>
            <person name="Leao T.F."/>
            <person name="Leao P.N."/>
            <person name="Guimaraes P.I."/>
            <person name="de Melo A.G.C."/>
            <person name="Ramos R.T.J."/>
            <person name="Silva A."/>
            <person name="Fiore M.F."/>
            <person name="Schneider M.P.C."/>
        </authorList>
    </citation>
    <scope>NUCLEOTIDE SEQUENCE [LARGE SCALE GENOMIC DNA]</scope>
    <source>
        <strain evidence="2">CENA21</strain>
    </source>
</reference>
<proteinExistence type="predicted"/>
<sequence>MSELVLVRAGGLCFYSRASALGRQRRGEAVRSWGFPPGGTAERVSHASRYNGGNLPSGSQFLQVGKAAQRTAHRNALARLEATVVGFADSLTGVRIPFVGDSATTEQNLVI</sequence>
<dbReference type="STRING" id="224013.ACX27_17505"/>
<protein>
    <submittedName>
        <fullName evidence="1">Uncharacterized protein</fullName>
    </submittedName>
</protein>